<dbReference type="RefSeq" id="WP_233962480.1">
    <property type="nucleotide sequence ID" value="NZ_JAVMLF010000001.1"/>
</dbReference>
<evidence type="ECO:0000313" key="1">
    <source>
        <dbReference type="EMBL" id="MDX6017355.1"/>
    </source>
</evidence>
<dbReference type="Proteomes" id="UP001272773">
    <property type="component" value="Unassembled WGS sequence"/>
</dbReference>
<organism evidence="1 2">
    <name type="scientific">Shewanella indica</name>
    <dbReference type="NCBI Taxonomy" id="768528"/>
    <lineage>
        <taxon>Bacteria</taxon>
        <taxon>Pseudomonadati</taxon>
        <taxon>Pseudomonadota</taxon>
        <taxon>Gammaproteobacteria</taxon>
        <taxon>Alteromonadales</taxon>
        <taxon>Shewanellaceae</taxon>
        <taxon>Shewanella</taxon>
    </lineage>
</organism>
<proteinExistence type="predicted"/>
<gene>
    <name evidence="1" type="ORF">SIL79_13580</name>
</gene>
<sequence length="645" mass="73564">MFHYINVRKKNMDRFVLGGSALSSISYPYSVSVVDAIKNNYESFRFETHYLSHKGLYTDGERIYAVIQEVLGDEEKRVALENRYEEFRTIAIPPVVIVGEKLPDFIKIPLRDSFEKSHLFGQPLVMDEFINQLNIHIPKKYHPFNADMKWGTNEFKIVLKNEVTNDEKEEIQLICESLGHQGFDYIFEVNPEISDYPGVVDFNTNSRHNLQIIASGLIQNQFSRNILDRYEEDEEFWVENRKNIFSGNDVNRNNIYLPNDFLRGTKCFVDASVFERRNLRVYLSLYEKIVIALPFKSKERDFYGMFGINPLELKELITRGRLLFVVPQNLARYSQSLLQEIIEANPNSIIFSRRLAATAIQGIQKKTGIVGSTFSSDEQYDFLYYCARSNNEGLKFLAKSLSEQWQFSEYMIDKEGAASVFRAGFSNLATKLFEAKGKDLSIELATASSSFEFAQGLNAHHFPFDSEQYSEVAACEAVSSLYSGVIDNSQFIRESEISMLLENVLAINNDMNVLELDDALTSNSLRAIPDILKGYSNLSNDELSLKLYELRKELMQIERNRGNLAALDFTGAFWPLVAGAAMEYNGVPGGAYVSLGGWLLKALCHYSGQSKLADNPIFTRLSSINHRVSQDAIIIKRCRDSIGKY</sequence>
<evidence type="ECO:0000313" key="2">
    <source>
        <dbReference type="Proteomes" id="UP001272773"/>
    </source>
</evidence>
<reference evidence="1 2" key="1">
    <citation type="submission" date="2023-11" db="EMBL/GenBank/DDBJ databases">
        <title>MicrobeMod: A computational toolkit for identifying prokaryotic methylation and restriction-modification with nanopore sequencing.</title>
        <authorList>
            <person name="Crits-Christoph A."/>
            <person name="Kang S.C."/>
            <person name="Lee H."/>
            <person name="Ostrov N."/>
        </authorList>
    </citation>
    <scope>NUCLEOTIDE SEQUENCE [LARGE SCALE GENOMIC DNA]</scope>
    <source>
        <strain evidence="1 2">ATCC BAA-2732</strain>
    </source>
</reference>
<dbReference type="EMBL" id="JAWXXR010000001">
    <property type="protein sequence ID" value="MDX6017355.1"/>
    <property type="molecule type" value="Genomic_DNA"/>
</dbReference>
<dbReference type="GeneID" id="88624558"/>
<comment type="caution">
    <text evidence="1">The sequence shown here is derived from an EMBL/GenBank/DDBJ whole genome shotgun (WGS) entry which is preliminary data.</text>
</comment>
<name>A0ABU4QDC4_9GAMM</name>
<protein>
    <submittedName>
        <fullName evidence="1">Uncharacterized protein</fullName>
    </submittedName>
</protein>
<accession>A0ABU4QDC4</accession>
<keyword evidence="2" id="KW-1185">Reference proteome</keyword>